<evidence type="ECO:0000256" key="8">
    <source>
        <dbReference type="PROSITE-ProRule" id="PRU00027"/>
    </source>
</evidence>
<reference evidence="11" key="1">
    <citation type="submission" date="2022-11" db="UniProtKB">
        <authorList>
            <consortium name="WormBaseParasite"/>
        </authorList>
    </citation>
    <scope>IDENTIFICATION</scope>
</reference>
<proteinExistence type="predicted"/>
<keyword evidence="2" id="KW-0479">Metal-binding</keyword>
<keyword evidence="4" id="KW-0862">Zinc</keyword>
<feature type="domain" description="BED-type" evidence="9">
    <location>
        <begin position="3"/>
        <end position="59"/>
    </location>
</feature>
<evidence type="ECO:0000313" key="10">
    <source>
        <dbReference type="Proteomes" id="UP000887540"/>
    </source>
</evidence>
<dbReference type="SUPFAM" id="SSF53098">
    <property type="entry name" value="Ribonuclease H-like"/>
    <property type="match status" value="1"/>
</dbReference>
<dbReference type="GO" id="GO:0005634">
    <property type="term" value="C:nucleus"/>
    <property type="evidence" value="ECO:0007669"/>
    <property type="project" value="UniProtKB-SubCell"/>
</dbReference>
<dbReference type="AlphaFoldDB" id="A0A914DJW1"/>
<evidence type="ECO:0000256" key="4">
    <source>
        <dbReference type="ARBA" id="ARBA00022833"/>
    </source>
</evidence>
<evidence type="ECO:0000256" key="3">
    <source>
        <dbReference type="ARBA" id="ARBA00022771"/>
    </source>
</evidence>
<comment type="subcellular location">
    <subcellularLocation>
        <location evidence="1">Nucleus</location>
    </subcellularLocation>
</comment>
<dbReference type="InterPro" id="IPR012337">
    <property type="entry name" value="RNaseH-like_sf"/>
</dbReference>
<evidence type="ECO:0000256" key="1">
    <source>
        <dbReference type="ARBA" id="ARBA00004123"/>
    </source>
</evidence>
<dbReference type="WBParaSite" id="ACRNAN_scaffold2676.g32518.t1">
    <property type="protein sequence ID" value="ACRNAN_scaffold2676.g32518.t1"/>
    <property type="gene ID" value="ACRNAN_scaffold2676.g32518"/>
</dbReference>
<dbReference type="Proteomes" id="UP000887540">
    <property type="component" value="Unplaced"/>
</dbReference>
<dbReference type="GO" id="GO:0003677">
    <property type="term" value="F:DNA binding"/>
    <property type="evidence" value="ECO:0007669"/>
    <property type="project" value="InterPro"/>
</dbReference>
<dbReference type="GO" id="GO:0009791">
    <property type="term" value="P:post-embryonic development"/>
    <property type="evidence" value="ECO:0007669"/>
    <property type="project" value="UniProtKB-ARBA"/>
</dbReference>
<keyword evidence="10" id="KW-1185">Reference proteome</keyword>
<dbReference type="InterPro" id="IPR052035">
    <property type="entry name" value="ZnF_BED_domain_contain"/>
</dbReference>
<dbReference type="PANTHER" id="PTHR46481">
    <property type="entry name" value="ZINC FINGER BED DOMAIN-CONTAINING PROTEIN 4"/>
    <property type="match status" value="1"/>
</dbReference>
<dbReference type="InterPro" id="IPR003656">
    <property type="entry name" value="Znf_BED"/>
</dbReference>
<protein>
    <submittedName>
        <fullName evidence="11">BED-type domain-containing protein</fullName>
    </submittedName>
</protein>
<dbReference type="PROSITE" id="PS50808">
    <property type="entry name" value="ZF_BED"/>
    <property type="match status" value="1"/>
</dbReference>
<accession>A0A914DJW1</accession>
<evidence type="ECO:0000256" key="5">
    <source>
        <dbReference type="ARBA" id="ARBA00023015"/>
    </source>
</evidence>
<evidence type="ECO:0000256" key="6">
    <source>
        <dbReference type="ARBA" id="ARBA00023163"/>
    </source>
</evidence>
<dbReference type="PANTHER" id="PTHR46481:SF10">
    <property type="entry name" value="ZINC FINGER BED DOMAIN-CONTAINING PROTEIN 39"/>
    <property type="match status" value="1"/>
</dbReference>
<evidence type="ECO:0000259" key="9">
    <source>
        <dbReference type="PROSITE" id="PS50808"/>
    </source>
</evidence>
<evidence type="ECO:0000256" key="2">
    <source>
        <dbReference type="ARBA" id="ARBA00022723"/>
    </source>
</evidence>
<dbReference type="GO" id="GO:0008270">
    <property type="term" value="F:zinc ion binding"/>
    <property type="evidence" value="ECO:0007669"/>
    <property type="project" value="UniProtKB-KW"/>
</dbReference>
<keyword evidence="5" id="KW-0805">Transcription regulation</keyword>
<keyword evidence="7" id="KW-0539">Nucleus</keyword>
<sequence>MPRRTARIWKFFSVVNIDGEDKRKCLKCKALLPTPKDASTSNMINHLKKEGHDEQLKEYESDTEELNNNTKITSFFDQKKTIHERQREMDEQLVRIMVRQNASLSFFDDEDVQARTKMANPDLKVYGRWHYCKEVIPSMAKEIKKKIVQQIGDGYFSITSDGWQKPSKFPALLSVTTHSVNENFDRMDNVLATIPIEKEHTGEEIAKLIEQCLKTNRLKMDRLAAMVRDDAKNMQKSCRLLEIESFQCSAHFYHLIVIDALKSNQEIENVIRSVRQWVGGTHRSSLAELLKRFQKSEGIEQKKIPMDVPTRWNSTYLMLNAFMENRNALLKIQELLCETESSRKPQNISQRDWTALKRLATNLTLLKKEDFVIIKELCKILKVFHIETCRLSAEQSTAST</sequence>
<evidence type="ECO:0000256" key="7">
    <source>
        <dbReference type="ARBA" id="ARBA00023242"/>
    </source>
</evidence>
<name>A0A914DJW1_9BILA</name>
<organism evidence="10 11">
    <name type="scientific">Acrobeloides nanus</name>
    <dbReference type="NCBI Taxonomy" id="290746"/>
    <lineage>
        <taxon>Eukaryota</taxon>
        <taxon>Metazoa</taxon>
        <taxon>Ecdysozoa</taxon>
        <taxon>Nematoda</taxon>
        <taxon>Chromadorea</taxon>
        <taxon>Rhabditida</taxon>
        <taxon>Tylenchina</taxon>
        <taxon>Cephalobomorpha</taxon>
        <taxon>Cephaloboidea</taxon>
        <taxon>Cephalobidae</taxon>
        <taxon>Acrobeloides</taxon>
    </lineage>
</organism>
<dbReference type="SUPFAM" id="SSF57667">
    <property type="entry name" value="beta-beta-alpha zinc fingers"/>
    <property type="match status" value="1"/>
</dbReference>
<keyword evidence="6" id="KW-0804">Transcription</keyword>
<dbReference type="InterPro" id="IPR036236">
    <property type="entry name" value="Znf_C2H2_sf"/>
</dbReference>
<keyword evidence="3 8" id="KW-0863">Zinc-finger</keyword>
<evidence type="ECO:0000313" key="11">
    <source>
        <dbReference type="WBParaSite" id="ACRNAN_scaffold2676.g32518.t1"/>
    </source>
</evidence>
<dbReference type="SMART" id="SM00614">
    <property type="entry name" value="ZnF_BED"/>
    <property type="match status" value="1"/>
</dbReference>